<protein>
    <recommendedName>
        <fullName evidence="1">ATP-grasp domain-containing protein</fullName>
    </recommendedName>
</protein>
<organism evidence="2 3">
    <name type="scientific">Couchioplanes caeruleus subsp. caeruleus</name>
    <dbReference type="NCBI Taxonomy" id="56427"/>
    <lineage>
        <taxon>Bacteria</taxon>
        <taxon>Bacillati</taxon>
        <taxon>Actinomycetota</taxon>
        <taxon>Actinomycetes</taxon>
        <taxon>Micromonosporales</taxon>
        <taxon>Micromonosporaceae</taxon>
        <taxon>Couchioplanes</taxon>
    </lineage>
</organism>
<feature type="domain" description="ATP-grasp" evidence="1">
    <location>
        <begin position="134"/>
        <end position="278"/>
    </location>
</feature>
<evidence type="ECO:0000259" key="1">
    <source>
        <dbReference type="Pfam" id="PF14243"/>
    </source>
</evidence>
<dbReference type="AlphaFoldDB" id="A0A1K0FDP0"/>
<dbReference type="RefSeq" id="WP_071808532.1">
    <property type="nucleotide sequence ID" value="NZ_MEIA01000444.1"/>
</dbReference>
<keyword evidence="3" id="KW-1185">Reference proteome</keyword>
<evidence type="ECO:0000313" key="2">
    <source>
        <dbReference type="EMBL" id="OJF10951.1"/>
    </source>
</evidence>
<proteinExistence type="predicted"/>
<dbReference type="EMBL" id="MEIA01000444">
    <property type="protein sequence ID" value="OJF10951.1"/>
    <property type="molecule type" value="Genomic_DNA"/>
</dbReference>
<dbReference type="InterPro" id="IPR025643">
    <property type="entry name" value="R2K_3"/>
</dbReference>
<reference evidence="2 3" key="1">
    <citation type="submission" date="2016-09" db="EMBL/GenBank/DDBJ databases">
        <title>Couchioplanes caeruleus draft genome sequence.</title>
        <authorList>
            <person name="Sheehan J."/>
            <person name="Caffrey P."/>
        </authorList>
    </citation>
    <scope>NUCLEOTIDE SEQUENCE [LARGE SCALE GENOMIC DNA]</scope>
    <source>
        <strain evidence="2 3">DSM 43634</strain>
    </source>
</reference>
<evidence type="ECO:0000313" key="3">
    <source>
        <dbReference type="Proteomes" id="UP000182486"/>
    </source>
</evidence>
<comment type="caution">
    <text evidence="2">The sequence shown here is derived from an EMBL/GenBank/DDBJ whole genome shotgun (WGS) entry which is preliminary data.</text>
</comment>
<dbReference type="Pfam" id="PF14243">
    <property type="entry name" value="R2K_3"/>
    <property type="match status" value="1"/>
</dbReference>
<name>A0A1K0FDP0_9ACTN</name>
<sequence length="283" mass="30833">MMVLVPGDPLRPRRPDEHFAAEAAAARGAALEVAVIDHDAFVRGGDHAAAVARVPAGRDAVYRGWMLRTEEYAALATALAARDVVLRTSAEQYRRGHELPGWYATVQAATPETVWTQGAERSDFDRACAVLRSGPAVLRDYTKSMKHHWHEAAFIHDVADSDTAWRVASRFQQLRADDFTGGFVLRRFESFTGAEARTWWIGGVCWLVTAHPDTPGEQPPADLDPTAVAPLIAELGLPFVTADLVRHTDGRWRLVEIGDGQVSDRPATTPADALITALHTAAG</sequence>
<dbReference type="Proteomes" id="UP000182486">
    <property type="component" value="Unassembled WGS sequence"/>
</dbReference>
<gene>
    <name evidence="2" type="ORF">BG844_29210</name>
</gene>
<accession>A0A1K0FDP0</accession>